<dbReference type="InterPro" id="IPR010982">
    <property type="entry name" value="Lambda_DNA-bd_dom_sf"/>
</dbReference>
<name>A0A7M1SW60_9MICO</name>
<dbReference type="GO" id="GO:0000976">
    <property type="term" value="F:transcription cis-regulatory region binding"/>
    <property type="evidence" value="ECO:0007669"/>
    <property type="project" value="TreeGrafter"/>
</dbReference>
<dbReference type="Pfam" id="PF00356">
    <property type="entry name" value="LacI"/>
    <property type="match status" value="1"/>
</dbReference>
<dbReference type="PANTHER" id="PTHR30146">
    <property type="entry name" value="LACI-RELATED TRANSCRIPTIONAL REPRESSOR"/>
    <property type="match status" value="1"/>
</dbReference>
<evidence type="ECO:0000313" key="5">
    <source>
        <dbReference type="EMBL" id="QOR71799.1"/>
    </source>
</evidence>
<evidence type="ECO:0000256" key="3">
    <source>
        <dbReference type="ARBA" id="ARBA00023163"/>
    </source>
</evidence>
<keyword evidence="6" id="KW-1185">Reference proteome</keyword>
<protein>
    <submittedName>
        <fullName evidence="5">LacI family DNA-binding transcriptional regulator</fullName>
    </submittedName>
</protein>
<organism evidence="5 6">
    <name type="scientific">Ruania alkalisoli</name>
    <dbReference type="NCBI Taxonomy" id="2779775"/>
    <lineage>
        <taxon>Bacteria</taxon>
        <taxon>Bacillati</taxon>
        <taxon>Actinomycetota</taxon>
        <taxon>Actinomycetes</taxon>
        <taxon>Micrococcales</taxon>
        <taxon>Ruaniaceae</taxon>
        <taxon>Ruania</taxon>
    </lineage>
</organism>
<dbReference type="Proteomes" id="UP000593758">
    <property type="component" value="Chromosome"/>
</dbReference>
<dbReference type="InterPro" id="IPR000843">
    <property type="entry name" value="HTH_LacI"/>
</dbReference>
<dbReference type="PROSITE" id="PS00356">
    <property type="entry name" value="HTH_LACI_1"/>
    <property type="match status" value="1"/>
</dbReference>
<evidence type="ECO:0000256" key="2">
    <source>
        <dbReference type="ARBA" id="ARBA00023125"/>
    </source>
</evidence>
<dbReference type="KEGG" id="halt:IM660_05905"/>
<gene>
    <name evidence="5" type="ORF">IM660_05905</name>
</gene>
<dbReference type="InterPro" id="IPR046335">
    <property type="entry name" value="LacI/GalR-like_sensor"/>
</dbReference>
<dbReference type="EMBL" id="CP063169">
    <property type="protein sequence ID" value="QOR71799.1"/>
    <property type="molecule type" value="Genomic_DNA"/>
</dbReference>
<keyword evidence="3" id="KW-0804">Transcription</keyword>
<evidence type="ECO:0000256" key="1">
    <source>
        <dbReference type="ARBA" id="ARBA00023015"/>
    </source>
</evidence>
<feature type="domain" description="HTH lacI-type" evidence="4">
    <location>
        <begin position="7"/>
        <end position="61"/>
    </location>
</feature>
<reference evidence="5 6" key="1">
    <citation type="submission" date="2020-10" db="EMBL/GenBank/DDBJ databases">
        <title>Haloactinobacterium sp. RN3S43, a bacterium isolated from saline soil.</title>
        <authorList>
            <person name="Sun J.-Q."/>
        </authorList>
    </citation>
    <scope>NUCLEOTIDE SEQUENCE [LARGE SCALE GENOMIC DNA]</scope>
    <source>
        <strain evidence="5 6">RN3S43</strain>
    </source>
</reference>
<dbReference type="SMART" id="SM00354">
    <property type="entry name" value="HTH_LACI"/>
    <property type="match status" value="1"/>
</dbReference>
<proteinExistence type="predicted"/>
<dbReference type="Gene3D" id="1.10.260.40">
    <property type="entry name" value="lambda repressor-like DNA-binding domains"/>
    <property type="match status" value="1"/>
</dbReference>
<evidence type="ECO:0000259" key="4">
    <source>
        <dbReference type="PROSITE" id="PS50932"/>
    </source>
</evidence>
<evidence type="ECO:0000313" key="6">
    <source>
        <dbReference type="Proteomes" id="UP000593758"/>
    </source>
</evidence>
<dbReference type="Pfam" id="PF13377">
    <property type="entry name" value="Peripla_BP_3"/>
    <property type="match status" value="1"/>
</dbReference>
<accession>A0A7M1SW60</accession>
<dbReference type="RefSeq" id="WP_193498453.1">
    <property type="nucleotide sequence ID" value="NZ_CP063169.1"/>
</dbReference>
<keyword evidence="2 5" id="KW-0238">DNA-binding</keyword>
<dbReference type="Gene3D" id="3.40.50.2300">
    <property type="match status" value="2"/>
</dbReference>
<dbReference type="PROSITE" id="PS50932">
    <property type="entry name" value="HTH_LACI_2"/>
    <property type="match status" value="1"/>
</dbReference>
<dbReference type="SUPFAM" id="SSF47413">
    <property type="entry name" value="lambda repressor-like DNA-binding domains"/>
    <property type="match status" value="1"/>
</dbReference>
<dbReference type="PANTHER" id="PTHR30146:SF109">
    <property type="entry name" value="HTH-TYPE TRANSCRIPTIONAL REGULATOR GALS"/>
    <property type="match status" value="1"/>
</dbReference>
<sequence>MSPASQVTLSDVASVAGVSLSTASRALRGEGRIAQATRDRIVDAARRLDFQPNMLAQSFASGRSRTVGILSQRAVGTFSAPIIIGAVRELGQSDNATLLYDADFSLQTLTSNIRKLQSRRIDALLMVGDTPDRALPSVTDAFPVPVAYAFLGTTDPDDAVFLPDYVQAGRLAGEHLLEIGRTRIAHISAAPTEATVRLREQGVRESLQDADLDLVASLTEGGTWSRQWGVLAAERLLASGVDVDAIFCGNDQIAFGAIETLRARGLRVPDDVAIVGMDNWPGVMPHQDVNGLTTVDPRLTELGAAAAAYLTGGQSATGAQVQPCSLIIGQSTVPPVAA</sequence>
<dbReference type="CDD" id="cd01392">
    <property type="entry name" value="HTH_LacI"/>
    <property type="match status" value="1"/>
</dbReference>
<dbReference type="SUPFAM" id="SSF53822">
    <property type="entry name" value="Periplasmic binding protein-like I"/>
    <property type="match status" value="1"/>
</dbReference>
<dbReference type="GO" id="GO:0003700">
    <property type="term" value="F:DNA-binding transcription factor activity"/>
    <property type="evidence" value="ECO:0007669"/>
    <property type="project" value="TreeGrafter"/>
</dbReference>
<dbReference type="InterPro" id="IPR028082">
    <property type="entry name" value="Peripla_BP_I"/>
</dbReference>
<keyword evidence="1" id="KW-0805">Transcription regulation</keyword>
<dbReference type="AlphaFoldDB" id="A0A7M1SW60"/>